<dbReference type="RefSeq" id="WP_096801417.1">
    <property type="nucleotide sequence ID" value="NZ_CP023563.1"/>
</dbReference>
<dbReference type="InterPro" id="IPR050300">
    <property type="entry name" value="GDXG_lipolytic_enzyme"/>
</dbReference>
<evidence type="ECO:0000256" key="1">
    <source>
        <dbReference type="ARBA" id="ARBA00022801"/>
    </source>
</evidence>
<dbReference type="Proteomes" id="UP000218165">
    <property type="component" value="Chromosome"/>
</dbReference>
<protein>
    <submittedName>
        <fullName evidence="3">Esterase</fullName>
    </submittedName>
</protein>
<reference evidence="4" key="1">
    <citation type="submission" date="2017-09" db="EMBL/GenBank/DDBJ databases">
        <title>Brachybacterium sp. VM2412.</title>
        <authorList>
            <person name="Tak E.J."/>
            <person name="Bae J.-W."/>
        </authorList>
    </citation>
    <scope>NUCLEOTIDE SEQUENCE [LARGE SCALE GENOMIC DNA]</scope>
    <source>
        <strain evidence="4">VM2412</strain>
    </source>
</reference>
<dbReference type="InterPro" id="IPR029058">
    <property type="entry name" value="AB_hydrolase_fold"/>
</dbReference>
<feature type="domain" description="Alpha/beta hydrolase fold-3" evidence="2">
    <location>
        <begin position="51"/>
        <end position="234"/>
    </location>
</feature>
<dbReference type="GO" id="GO:0016787">
    <property type="term" value="F:hydrolase activity"/>
    <property type="evidence" value="ECO:0007669"/>
    <property type="project" value="UniProtKB-KW"/>
</dbReference>
<dbReference type="AlphaFoldDB" id="A0A291GJ99"/>
<dbReference type="Pfam" id="PF07859">
    <property type="entry name" value="Abhydrolase_3"/>
    <property type="match status" value="1"/>
</dbReference>
<organism evidence="3 4">
    <name type="scientific">Brachybacterium vulturis</name>
    <dbReference type="NCBI Taxonomy" id="2017484"/>
    <lineage>
        <taxon>Bacteria</taxon>
        <taxon>Bacillati</taxon>
        <taxon>Actinomycetota</taxon>
        <taxon>Actinomycetes</taxon>
        <taxon>Micrococcales</taxon>
        <taxon>Dermabacteraceae</taxon>
        <taxon>Brachybacterium</taxon>
    </lineage>
</organism>
<proteinExistence type="predicted"/>
<dbReference type="OrthoDB" id="9803828at2"/>
<dbReference type="PANTHER" id="PTHR48081:SF8">
    <property type="entry name" value="ALPHA_BETA HYDROLASE FOLD-3 DOMAIN-CONTAINING PROTEIN-RELATED"/>
    <property type="match status" value="1"/>
</dbReference>
<evidence type="ECO:0000313" key="4">
    <source>
        <dbReference type="Proteomes" id="UP000218165"/>
    </source>
</evidence>
<accession>A0A291GJ99</accession>
<dbReference type="PANTHER" id="PTHR48081">
    <property type="entry name" value="AB HYDROLASE SUPERFAMILY PROTEIN C4A8.06C"/>
    <property type="match status" value="1"/>
</dbReference>
<sequence>MSLVRTLRILASQRPSLPPRALAAPARVERRRHGEVPVTWIDPHLASTATIVHLHGGSYVAGESAQTWNFLEETARRTGAAGAMIHYRLAPRHNFPAAIEDVLHALDALSVQATLRPGCWVLSGDEAGAGLALAVAQVLAASEVGSPAALLLSSPWVDLTREEYADDLRATAARLYAGAVPRTEPRLSPLHGELSDLPPVQLVTGSQCVLVEDGRRLDAALTAAGARHRHLEIAGGGDQVAIAGPGPHSQQARRFLIDAARRAMGMEETAGAAH</sequence>
<dbReference type="KEGG" id="brz:CFK38_01125"/>
<name>A0A291GJ99_9MICO</name>
<dbReference type="SUPFAM" id="SSF53474">
    <property type="entry name" value="alpha/beta-Hydrolases"/>
    <property type="match status" value="1"/>
</dbReference>
<dbReference type="EMBL" id="CP023563">
    <property type="protein sequence ID" value="ATG50277.1"/>
    <property type="molecule type" value="Genomic_DNA"/>
</dbReference>
<keyword evidence="1" id="KW-0378">Hydrolase</keyword>
<gene>
    <name evidence="3" type="ORF">CFK38_01125</name>
</gene>
<evidence type="ECO:0000259" key="2">
    <source>
        <dbReference type="Pfam" id="PF07859"/>
    </source>
</evidence>
<dbReference type="Gene3D" id="3.40.50.1820">
    <property type="entry name" value="alpha/beta hydrolase"/>
    <property type="match status" value="1"/>
</dbReference>
<dbReference type="InterPro" id="IPR013094">
    <property type="entry name" value="AB_hydrolase_3"/>
</dbReference>
<keyword evidence="4" id="KW-1185">Reference proteome</keyword>
<evidence type="ECO:0000313" key="3">
    <source>
        <dbReference type="EMBL" id="ATG50277.1"/>
    </source>
</evidence>